<dbReference type="RefSeq" id="WP_132302444.1">
    <property type="nucleotide sequence ID" value="NZ_CP170642.1"/>
</dbReference>
<dbReference type="AlphaFoldDB" id="A0A4R1KSX5"/>
<evidence type="ECO:0000256" key="1">
    <source>
        <dbReference type="ARBA" id="ARBA00004651"/>
    </source>
</evidence>
<evidence type="ECO:0000256" key="6">
    <source>
        <dbReference type="SAM" id="Phobius"/>
    </source>
</evidence>
<keyword evidence="4 6" id="KW-1133">Transmembrane helix</keyword>
<dbReference type="EMBL" id="SMGJ01000006">
    <property type="protein sequence ID" value="TCK68162.1"/>
    <property type="molecule type" value="Genomic_DNA"/>
</dbReference>
<keyword evidence="2" id="KW-1003">Cell membrane</keyword>
<evidence type="ECO:0000313" key="8">
    <source>
        <dbReference type="Proteomes" id="UP000295496"/>
    </source>
</evidence>
<dbReference type="GO" id="GO:0005886">
    <property type="term" value="C:plasma membrane"/>
    <property type="evidence" value="ECO:0007669"/>
    <property type="project" value="UniProtKB-SubCell"/>
</dbReference>
<keyword evidence="3 6" id="KW-0812">Transmembrane</keyword>
<protein>
    <submittedName>
        <fullName evidence="7">O-antigen/teichoic acid export membrane protein</fullName>
    </submittedName>
</protein>
<feature type="transmembrane region" description="Helical" evidence="6">
    <location>
        <begin position="271"/>
        <end position="291"/>
    </location>
</feature>
<evidence type="ECO:0000256" key="2">
    <source>
        <dbReference type="ARBA" id="ARBA00022475"/>
    </source>
</evidence>
<evidence type="ECO:0000256" key="5">
    <source>
        <dbReference type="ARBA" id="ARBA00023136"/>
    </source>
</evidence>
<dbReference type="PANTHER" id="PTHR30250">
    <property type="entry name" value="PST FAMILY PREDICTED COLANIC ACID TRANSPORTER"/>
    <property type="match status" value="1"/>
</dbReference>
<evidence type="ECO:0000313" key="7">
    <source>
        <dbReference type="EMBL" id="TCK68162.1"/>
    </source>
</evidence>
<reference evidence="7 8" key="1">
    <citation type="submission" date="2019-03" db="EMBL/GenBank/DDBJ databases">
        <title>Genomic Encyclopedia of Type Strains, Phase IV (KMG-IV): sequencing the most valuable type-strain genomes for metagenomic binning, comparative biology and taxonomic classification.</title>
        <authorList>
            <person name="Goeker M."/>
        </authorList>
    </citation>
    <scope>NUCLEOTIDE SEQUENCE [LARGE SCALE GENOMIC DNA]</scope>
    <source>
        <strain evidence="7 8">DSM 10053</strain>
    </source>
</reference>
<feature type="transmembrane region" description="Helical" evidence="6">
    <location>
        <begin position="364"/>
        <end position="385"/>
    </location>
</feature>
<gene>
    <name evidence="7" type="ORF">EV692_1862</name>
</gene>
<feature type="transmembrane region" description="Helical" evidence="6">
    <location>
        <begin position="75"/>
        <end position="94"/>
    </location>
</feature>
<feature type="transmembrane region" description="Helical" evidence="6">
    <location>
        <begin position="303"/>
        <end position="325"/>
    </location>
</feature>
<dbReference type="InterPro" id="IPR050833">
    <property type="entry name" value="Poly_Biosynth_Transport"/>
</dbReference>
<keyword evidence="5 6" id="KW-0472">Membrane</keyword>
<feature type="transmembrane region" description="Helical" evidence="6">
    <location>
        <begin position="159"/>
        <end position="180"/>
    </location>
</feature>
<proteinExistence type="predicted"/>
<feature type="transmembrane region" description="Helical" evidence="6">
    <location>
        <begin position="40"/>
        <end position="63"/>
    </location>
</feature>
<feature type="transmembrane region" description="Helical" evidence="6">
    <location>
        <begin position="138"/>
        <end position="153"/>
    </location>
</feature>
<sequence>MKNNHFIKLIAITLLSMGLTLVSSFILARLLSVQDRGVHQLFVTSVSYVTTFATGGVGFAFALSMRNNQYTHWKGYFLLFLALAVLVANVAVFFFNVTDYYGLFMLNVLLTAVLTITLEKSKIDPKMIVYRRLTLQQPILLVLVYGVTYLLFQEQPLQIALYLLTLYSTIQAIFCLIYLYQIDKDFTQRNRVVSIERKFFFTTWFKQNVLQTFGATTASLDKFLVVYFLGHYTLGLYTVCIAFDSLMTKFINMLADYYYSGLLNKLNRIKSVLVVIALISVGALILVPLLAKPVIAFFFSAKYIEVAPVLIWFIVNAIIAGLSWVLSQNMLLFGKQILLFVRQLIAIVVFVVLFYLLRDLQLYGLAYALIGASLTRLLISLIYYFKYPITDILVSNTTE</sequence>
<feature type="transmembrane region" description="Helical" evidence="6">
    <location>
        <begin position="337"/>
        <end position="357"/>
    </location>
</feature>
<feature type="transmembrane region" description="Helical" evidence="6">
    <location>
        <begin position="224"/>
        <end position="251"/>
    </location>
</feature>
<keyword evidence="8" id="KW-1185">Reference proteome</keyword>
<dbReference type="Proteomes" id="UP000295496">
    <property type="component" value="Unassembled WGS sequence"/>
</dbReference>
<comment type="caution">
    <text evidence="7">The sequence shown here is derived from an EMBL/GenBank/DDBJ whole genome shotgun (WGS) entry which is preliminary data.</text>
</comment>
<accession>A0A4R1KSX5</accession>
<organism evidence="7 8">
    <name type="scientific">Lonepinella koalarum</name>
    <dbReference type="NCBI Taxonomy" id="53417"/>
    <lineage>
        <taxon>Bacteria</taxon>
        <taxon>Pseudomonadati</taxon>
        <taxon>Pseudomonadota</taxon>
        <taxon>Gammaproteobacteria</taxon>
        <taxon>Pasteurellales</taxon>
        <taxon>Pasteurellaceae</taxon>
        <taxon>Lonepinella</taxon>
    </lineage>
</organism>
<name>A0A4R1KSX5_9PAST</name>
<comment type="subcellular location">
    <subcellularLocation>
        <location evidence="1">Cell membrane</location>
        <topology evidence="1">Multi-pass membrane protein</topology>
    </subcellularLocation>
</comment>
<evidence type="ECO:0000256" key="3">
    <source>
        <dbReference type="ARBA" id="ARBA00022692"/>
    </source>
</evidence>
<evidence type="ECO:0000256" key="4">
    <source>
        <dbReference type="ARBA" id="ARBA00022989"/>
    </source>
</evidence>
<dbReference type="PANTHER" id="PTHR30250:SF11">
    <property type="entry name" value="O-ANTIGEN TRANSPORTER-RELATED"/>
    <property type="match status" value="1"/>
</dbReference>